<evidence type="ECO:0000256" key="13">
    <source>
        <dbReference type="ARBA" id="ARBA00023160"/>
    </source>
</evidence>
<evidence type="ECO:0008006" key="17">
    <source>
        <dbReference type="Google" id="ProtNLM"/>
    </source>
</evidence>
<sequence>MLMAICTQLRAPHAWTPPKCHLKAQSKAVLLAQKTHSNSMSPEKKEIFKSLESWVSQNILPLAKPVEECWQPRHFLPDSSLSSDDFIDQVKALRDRTAELPSDYLAVLVGDMITEESLPTVQSWLNRLDGIRDESGSSVNPWVVWTRSWASEENRHGDLLKTYLYLSGRVDMLMVEKTIQYLIGAGMNITTGNDPYKAFVYTSFQERATFLSNGSMARLAKERGDPTLARICGTIAADEKRHEIAYERIVEKFLEVDPTETMIAIAEIMSNNITMPGHLMHDGRDPQLFSHFSAVAQRIGVYTVSDYIDCLEFLVGRWRLKKLEGLTSEGKHAQDLVCGLAPKIRRLQERADERVRKMKPKFSWIFNKETPSLKYTQIEKKEVL</sequence>
<feature type="binding site" evidence="14">
    <location>
        <position position="242"/>
    </location>
    <ligand>
        <name>Fe cation</name>
        <dbReference type="ChEBI" id="CHEBI:24875"/>
        <label>2</label>
    </ligand>
</feature>
<reference evidence="16" key="1">
    <citation type="journal article" date="2017" name="Front. Plant Sci.">
        <title>Climate Clever Clovers: New Paradigm to Reduce the Environmental Footprint of Ruminants by Breeding Low Methanogenic Forages Utilizing Haplotype Variation.</title>
        <authorList>
            <person name="Kaur P."/>
            <person name="Appels R."/>
            <person name="Bayer P.E."/>
            <person name="Keeble-Gagnere G."/>
            <person name="Wang J."/>
            <person name="Hirakawa H."/>
            <person name="Shirasawa K."/>
            <person name="Vercoe P."/>
            <person name="Stefanova K."/>
            <person name="Durmic Z."/>
            <person name="Nichols P."/>
            <person name="Revell C."/>
            <person name="Isobe S.N."/>
            <person name="Edwards D."/>
            <person name="Erskine W."/>
        </authorList>
    </citation>
    <scope>NUCLEOTIDE SEQUENCE [LARGE SCALE GENOMIC DNA]</scope>
    <source>
        <strain evidence="16">cv. Daliak</strain>
    </source>
</reference>
<keyword evidence="13" id="KW-0275">Fatty acid biosynthesis</keyword>
<comment type="similarity">
    <text evidence="3">Belongs to the fatty acid desaturase type 2 family.</text>
</comment>
<keyword evidence="6" id="KW-0934">Plastid</keyword>
<evidence type="ECO:0000313" key="16">
    <source>
        <dbReference type="Proteomes" id="UP000242715"/>
    </source>
</evidence>
<dbReference type="Pfam" id="PF03405">
    <property type="entry name" value="FA_desaturase_2"/>
    <property type="match status" value="1"/>
</dbReference>
<feature type="binding site" evidence="14">
    <location>
        <position position="239"/>
    </location>
    <ligand>
        <name>Fe cation</name>
        <dbReference type="ChEBI" id="CHEBI:24875"/>
        <label>1</label>
    </ligand>
</feature>
<evidence type="ECO:0000256" key="2">
    <source>
        <dbReference type="ARBA" id="ARBA00004229"/>
    </source>
</evidence>
<dbReference type="AlphaFoldDB" id="A0A2Z6NMU1"/>
<feature type="binding site" evidence="14">
    <location>
        <position position="156"/>
    </location>
    <ligand>
        <name>Fe cation</name>
        <dbReference type="ChEBI" id="CHEBI:24875"/>
        <label>1</label>
    </ligand>
</feature>
<accession>A0A2Z6NMU1</accession>
<evidence type="ECO:0000256" key="1">
    <source>
        <dbReference type="ARBA" id="ARBA00001954"/>
    </source>
</evidence>
<dbReference type="PANTHER" id="PTHR31155">
    <property type="entry name" value="ACYL- ACYL-CARRIER-PROTEIN DESATURASE-RELATED"/>
    <property type="match status" value="1"/>
</dbReference>
<keyword evidence="4" id="KW-0444">Lipid biosynthesis</keyword>
<evidence type="ECO:0000256" key="3">
    <source>
        <dbReference type="ARBA" id="ARBA00008749"/>
    </source>
</evidence>
<feature type="binding site" evidence="14">
    <location>
        <position position="206"/>
    </location>
    <ligand>
        <name>Fe cation</name>
        <dbReference type="ChEBI" id="CHEBI:24875"/>
        <label>2</label>
    </ligand>
</feature>
<keyword evidence="7 14" id="KW-0479">Metal-binding</keyword>
<dbReference type="PANTHER" id="PTHR31155:SF31">
    <property type="entry name" value="STEAROYL-[ACYL-CARRIER-PROTEIN] 9-DESATURASE 6, CHLOROPLASTIC"/>
    <property type="match status" value="1"/>
</dbReference>
<evidence type="ECO:0000256" key="4">
    <source>
        <dbReference type="ARBA" id="ARBA00022516"/>
    </source>
</evidence>
<evidence type="ECO:0000256" key="14">
    <source>
        <dbReference type="PIRSR" id="PIRSR000346-1"/>
    </source>
</evidence>
<dbReference type="EMBL" id="DF974144">
    <property type="protein sequence ID" value="GAU45714.1"/>
    <property type="molecule type" value="Genomic_DNA"/>
</dbReference>
<comment type="cofactor">
    <cofactor evidence="14">
        <name>Fe cation</name>
        <dbReference type="ChEBI" id="CHEBI:24875"/>
    </cofactor>
    <text evidence="14">Binds 2 iron ions per subunit.</text>
</comment>
<evidence type="ECO:0000256" key="11">
    <source>
        <dbReference type="ARBA" id="ARBA00023004"/>
    </source>
</evidence>
<dbReference type="SUPFAM" id="SSF47240">
    <property type="entry name" value="Ferritin-like"/>
    <property type="match status" value="1"/>
</dbReference>
<keyword evidence="16" id="KW-1185">Reference proteome</keyword>
<keyword evidence="12" id="KW-0443">Lipid metabolism</keyword>
<name>A0A2Z6NMU1_TRISU</name>
<evidence type="ECO:0000256" key="7">
    <source>
        <dbReference type="ARBA" id="ARBA00022723"/>
    </source>
</evidence>
<dbReference type="InterPro" id="IPR009078">
    <property type="entry name" value="Ferritin-like_SF"/>
</dbReference>
<keyword evidence="9" id="KW-0809">Transit peptide</keyword>
<dbReference type="GO" id="GO:0006633">
    <property type="term" value="P:fatty acid biosynthetic process"/>
    <property type="evidence" value="ECO:0007669"/>
    <property type="project" value="UniProtKB-KW"/>
</dbReference>
<evidence type="ECO:0000256" key="8">
    <source>
        <dbReference type="ARBA" id="ARBA00022832"/>
    </source>
</evidence>
<dbReference type="Gene3D" id="1.10.620.20">
    <property type="entry name" value="Ribonucleotide Reductase, subunit A"/>
    <property type="match status" value="1"/>
</dbReference>
<evidence type="ECO:0000256" key="6">
    <source>
        <dbReference type="ARBA" id="ARBA00022640"/>
    </source>
</evidence>
<keyword evidence="11 14" id="KW-0408">Iron</keyword>
<organism evidence="15 16">
    <name type="scientific">Trifolium subterraneum</name>
    <name type="common">Subterranean clover</name>
    <dbReference type="NCBI Taxonomy" id="3900"/>
    <lineage>
        <taxon>Eukaryota</taxon>
        <taxon>Viridiplantae</taxon>
        <taxon>Streptophyta</taxon>
        <taxon>Embryophyta</taxon>
        <taxon>Tracheophyta</taxon>
        <taxon>Spermatophyta</taxon>
        <taxon>Magnoliopsida</taxon>
        <taxon>eudicotyledons</taxon>
        <taxon>Gunneridae</taxon>
        <taxon>Pentapetalae</taxon>
        <taxon>rosids</taxon>
        <taxon>fabids</taxon>
        <taxon>Fabales</taxon>
        <taxon>Fabaceae</taxon>
        <taxon>Papilionoideae</taxon>
        <taxon>50 kb inversion clade</taxon>
        <taxon>NPAAA clade</taxon>
        <taxon>Hologalegina</taxon>
        <taxon>IRL clade</taxon>
        <taxon>Trifolieae</taxon>
        <taxon>Trifolium</taxon>
    </lineage>
</organism>
<keyword evidence="10" id="KW-0560">Oxidoreductase</keyword>
<dbReference type="FunFam" id="1.10.620.20:FF:000002">
    <property type="entry name" value="Stearoyl-[acyl-carrier-protein] 9-desaturase, chloroplastic"/>
    <property type="match status" value="1"/>
</dbReference>
<feature type="binding site" evidence="14">
    <location>
        <position position="153"/>
    </location>
    <ligand>
        <name>Fe cation</name>
        <dbReference type="ChEBI" id="CHEBI:24875"/>
        <label>1</label>
    </ligand>
</feature>
<dbReference type="GO" id="GO:0046872">
    <property type="term" value="F:metal ion binding"/>
    <property type="evidence" value="ECO:0007669"/>
    <property type="project" value="UniProtKB-KW"/>
</dbReference>
<dbReference type="OrthoDB" id="1924153at2759"/>
<dbReference type="Proteomes" id="UP000242715">
    <property type="component" value="Unassembled WGS sequence"/>
</dbReference>
<dbReference type="PIRSF" id="PIRSF000346">
    <property type="entry name" value="Dlt9_acylACP_des"/>
    <property type="match status" value="1"/>
</dbReference>
<feature type="binding site" evidence="14">
    <location>
        <position position="115"/>
    </location>
    <ligand>
        <name>Fe cation</name>
        <dbReference type="ChEBI" id="CHEBI:24875"/>
        <label>1</label>
    </ligand>
</feature>
<feature type="binding site" evidence="14">
    <location>
        <position position="239"/>
    </location>
    <ligand>
        <name>Fe cation</name>
        <dbReference type="ChEBI" id="CHEBI:24875"/>
        <label>2</label>
    </ligand>
</feature>
<feature type="binding site" evidence="14">
    <location>
        <position position="153"/>
    </location>
    <ligand>
        <name>Fe cation</name>
        <dbReference type="ChEBI" id="CHEBI:24875"/>
        <label>2</label>
    </ligand>
</feature>
<dbReference type="InterPro" id="IPR005067">
    <property type="entry name" value="Fatty_acid_desaturase-2"/>
</dbReference>
<keyword evidence="8" id="KW-0276">Fatty acid metabolism</keyword>
<dbReference type="CDD" id="cd01050">
    <property type="entry name" value="Acyl_ACP_Desat"/>
    <property type="match status" value="1"/>
</dbReference>
<gene>
    <name evidence="15" type="ORF">TSUD_400950</name>
</gene>
<evidence type="ECO:0000256" key="5">
    <source>
        <dbReference type="ARBA" id="ARBA00022528"/>
    </source>
</evidence>
<evidence type="ECO:0000313" key="15">
    <source>
        <dbReference type="EMBL" id="GAU45714.1"/>
    </source>
</evidence>
<comment type="subcellular location">
    <subcellularLocation>
        <location evidence="2">Plastid</location>
        <location evidence="2">Chloroplast</location>
    </subcellularLocation>
</comment>
<dbReference type="GO" id="GO:0009570">
    <property type="term" value="C:chloroplast stroma"/>
    <property type="evidence" value="ECO:0007669"/>
    <property type="project" value="TreeGrafter"/>
</dbReference>
<proteinExistence type="inferred from homology"/>
<protein>
    <recommendedName>
        <fullName evidence="17">Acyl-[acyl-carrier-protein] desaturase</fullName>
    </recommendedName>
</protein>
<comment type="cofactor">
    <cofactor evidence="1">
        <name>Fe(2+)</name>
        <dbReference type="ChEBI" id="CHEBI:29033"/>
    </cofactor>
</comment>
<evidence type="ECO:0000256" key="10">
    <source>
        <dbReference type="ARBA" id="ARBA00023002"/>
    </source>
</evidence>
<keyword evidence="5" id="KW-0150">Chloroplast</keyword>
<evidence type="ECO:0000256" key="12">
    <source>
        <dbReference type="ARBA" id="ARBA00023098"/>
    </source>
</evidence>
<dbReference type="InterPro" id="IPR012348">
    <property type="entry name" value="RNR-like"/>
</dbReference>
<dbReference type="GO" id="GO:0045300">
    <property type="term" value="F:stearoyl-[ACP] desaturase activity"/>
    <property type="evidence" value="ECO:0007669"/>
    <property type="project" value="InterPro"/>
</dbReference>
<evidence type="ECO:0000256" key="9">
    <source>
        <dbReference type="ARBA" id="ARBA00022946"/>
    </source>
</evidence>